<dbReference type="OrthoDB" id="411372at2759"/>
<keyword evidence="5" id="KW-0472">Membrane</keyword>
<feature type="compositionally biased region" description="Polar residues" evidence="4">
    <location>
        <begin position="79"/>
        <end position="88"/>
    </location>
</feature>
<evidence type="ECO:0000256" key="2">
    <source>
        <dbReference type="ARBA" id="ARBA00022833"/>
    </source>
</evidence>
<dbReference type="PROSITE" id="PS50089">
    <property type="entry name" value="ZF_RING_2"/>
    <property type="match status" value="2"/>
</dbReference>
<dbReference type="GO" id="GO:0008270">
    <property type="term" value="F:zinc ion binding"/>
    <property type="evidence" value="ECO:0007669"/>
    <property type="project" value="UniProtKB-KW"/>
</dbReference>
<dbReference type="InterPro" id="IPR001841">
    <property type="entry name" value="Znf_RING"/>
</dbReference>
<feature type="domain" description="RING-type" evidence="6">
    <location>
        <begin position="92"/>
        <end position="130"/>
    </location>
</feature>
<evidence type="ECO:0000256" key="3">
    <source>
        <dbReference type="PROSITE-ProRule" id="PRU00175"/>
    </source>
</evidence>
<dbReference type="AlphaFoldDB" id="A0A8X6MN81"/>
<sequence length="258" mass="28896">MNGHVVAFFVVGGLAVAFAIYNFITETNRPMTHGRGAGGNVPPPARSPSPKPHRRRHARRKSRSRSPSLTRPPSIGHSPVSSDSSNHDMQPCSKCSEIRPLVDVNPCKHKSTCQDCFDLHLKSSNKCPVCYKIIDDCHPQLNTWGRCKDCNQFSKLILMKPCNHSVICTHCFIPYLRSSENCPDCGKSIQKYEPSYNTVGKCIVCDKSDILAKYIPCGHSACCEEHSRMYLKMSDHLCPDCSEKVDKILYDGRIEKNI</sequence>
<keyword evidence="8" id="KW-1185">Reference proteome</keyword>
<keyword evidence="5" id="KW-0812">Transmembrane</keyword>
<protein>
    <recommendedName>
        <fullName evidence="6">RING-type domain-containing protein</fullName>
    </recommendedName>
</protein>
<gene>
    <name evidence="7" type="ORF">NPIL_561651</name>
</gene>
<evidence type="ECO:0000256" key="4">
    <source>
        <dbReference type="SAM" id="MobiDB-lite"/>
    </source>
</evidence>
<reference evidence="7" key="1">
    <citation type="submission" date="2020-08" db="EMBL/GenBank/DDBJ databases">
        <title>Multicomponent nature underlies the extraordinary mechanical properties of spider dragline silk.</title>
        <authorList>
            <person name="Kono N."/>
            <person name="Nakamura H."/>
            <person name="Mori M."/>
            <person name="Yoshida Y."/>
            <person name="Ohtoshi R."/>
            <person name="Malay A.D."/>
            <person name="Moran D.A.P."/>
            <person name="Tomita M."/>
            <person name="Numata K."/>
            <person name="Arakawa K."/>
        </authorList>
    </citation>
    <scope>NUCLEOTIDE SEQUENCE</scope>
</reference>
<keyword evidence="1 3" id="KW-0479">Metal-binding</keyword>
<evidence type="ECO:0000256" key="1">
    <source>
        <dbReference type="ARBA" id="ARBA00022771"/>
    </source>
</evidence>
<feature type="compositionally biased region" description="Low complexity" evidence="4">
    <location>
        <begin position="65"/>
        <end position="74"/>
    </location>
</feature>
<dbReference type="EMBL" id="BMAW01000495">
    <property type="protein sequence ID" value="GFS69247.1"/>
    <property type="molecule type" value="Genomic_DNA"/>
</dbReference>
<organism evidence="7 8">
    <name type="scientific">Nephila pilipes</name>
    <name type="common">Giant wood spider</name>
    <name type="synonym">Nephila maculata</name>
    <dbReference type="NCBI Taxonomy" id="299642"/>
    <lineage>
        <taxon>Eukaryota</taxon>
        <taxon>Metazoa</taxon>
        <taxon>Ecdysozoa</taxon>
        <taxon>Arthropoda</taxon>
        <taxon>Chelicerata</taxon>
        <taxon>Arachnida</taxon>
        <taxon>Araneae</taxon>
        <taxon>Araneomorphae</taxon>
        <taxon>Entelegynae</taxon>
        <taxon>Araneoidea</taxon>
        <taxon>Nephilidae</taxon>
        <taxon>Nephila</taxon>
    </lineage>
</organism>
<keyword evidence="1 3" id="KW-0863">Zinc-finger</keyword>
<dbReference type="Proteomes" id="UP000887013">
    <property type="component" value="Unassembled WGS sequence"/>
</dbReference>
<evidence type="ECO:0000259" key="6">
    <source>
        <dbReference type="PROSITE" id="PS50089"/>
    </source>
</evidence>
<comment type="caution">
    <text evidence="7">The sequence shown here is derived from an EMBL/GenBank/DDBJ whole genome shotgun (WGS) entry which is preliminary data.</text>
</comment>
<feature type="transmembrane region" description="Helical" evidence="5">
    <location>
        <begin position="6"/>
        <end position="24"/>
    </location>
</feature>
<evidence type="ECO:0000313" key="7">
    <source>
        <dbReference type="EMBL" id="GFS69247.1"/>
    </source>
</evidence>
<feature type="compositionally biased region" description="Pro residues" evidence="4">
    <location>
        <begin position="41"/>
        <end position="50"/>
    </location>
</feature>
<accession>A0A8X6MN81</accession>
<dbReference type="SUPFAM" id="SSF57850">
    <property type="entry name" value="RING/U-box"/>
    <property type="match status" value="1"/>
</dbReference>
<dbReference type="SMART" id="SM00184">
    <property type="entry name" value="RING"/>
    <property type="match status" value="3"/>
</dbReference>
<evidence type="ECO:0000313" key="8">
    <source>
        <dbReference type="Proteomes" id="UP000887013"/>
    </source>
</evidence>
<dbReference type="InterPro" id="IPR013083">
    <property type="entry name" value="Znf_RING/FYVE/PHD"/>
</dbReference>
<keyword evidence="5" id="KW-1133">Transmembrane helix</keyword>
<proteinExistence type="predicted"/>
<evidence type="ECO:0000256" key="5">
    <source>
        <dbReference type="SAM" id="Phobius"/>
    </source>
</evidence>
<dbReference type="Gene3D" id="3.30.40.10">
    <property type="entry name" value="Zinc/RING finger domain, C3HC4 (zinc finger)"/>
    <property type="match status" value="1"/>
</dbReference>
<feature type="compositionally biased region" description="Basic residues" evidence="4">
    <location>
        <begin position="51"/>
        <end position="64"/>
    </location>
</feature>
<feature type="domain" description="RING-type" evidence="6">
    <location>
        <begin position="127"/>
        <end position="185"/>
    </location>
</feature>
<feature type="region of interest" description="Disordered" evidence="4">
    <location>
        <begin position="29"/>
        <end position="88"/>
    </location>
</feature>
<name>A0A8X6MN81_NEPPI</name>
<keyword evidence="2" id="KW-0862">Zinc</keyword>